<feature type="domain" description="F-box" evidence="1">
    <location>
        <begin position="1"/>
        <end position="56"/>
    </location>
</feature>
<reference evidence="2" key="1">
    <citation type="journal article" date="2022" name="Plant J.">
        <title>Strategies of tolerance reflected in two North American maple genomes.</title>
        <authorList>
            <person name="McEvoy S.L."/>
            <person name="Sezen U.U."/>
            <person name="Trouern-Trend A."/>
            <person name="McMahon S.M."/>
            <person name="Schaberg P.G."/>
            <person name="Yang J."/>
            <person name="Wegrzyn J.L."/>
            <person name="Swenson N.G."/>
        </authorList>
    </citation>
    <scope>NUCLEOTIDE SEQUENCE</scope>
    <source>
        <strain evidence="2">91603</strain>
    </source>
</reference>
<dbReference type="Proteomes" id="UP001064489">
    <property type="component" value="Chromosome 9"/>
</dbReference>
<proteinExistence type="predicted"/>
<dbReference type="InterPro" id="IPR006527">
    <property type="entry name" value="F-box-assoc_dom_typ1"/>
</dbReference>
<comment type="caution">
    <text evidence="2">The sequence shown here is derived from an EMBL/GenBank/DDBJ whole genome shotgun (WGS) entry which is preliminary data.</text>
</comment>
<dbReference type="PROSITE" id="PS50181">
    <property type="entry name" value="FBOX"/>
    <property type="match status" value="1"/>
</dbReference>
<dbReference type="Pfam" id="PF07734">
    <property type="entry name" value="FBA_1"/>
    <property type="match status" value="1"/>
</dbReference>
<dbReference type="Pfam" id="PF12937">
    <property type="entry name" value="F-box-like"/>
    <property type="match status" value="1"/>
</dbReference>
<dbReference type="Gene3D" id="1.20.1280.50">
    <property type="match status" value="1"/>
</dbReference>
<dbReference type="PANTHER" id="PTHR31672">
    <property type="entry name" value="BNACNNG10540D PROTEIN"/>
    <property type="match status" value="1"/>
</dbReference>
<organism evidence="2 3">
    <name type="scientific">Acer negundo</name>
    <name type="common">Box elder</name>
    <dbReference type="NCBI Taxonomy" id="4023"/>
    <lineage>
        <taxon>Eukaryota</taxon>
        <taxon>Viridiplantae</taxon>
        <taxon>Streptophyta</taxon>
        <taxon>Embryophyta</taxon>
        <taxon>Tracheophyta</taxon>
        <taxon>Spermatophyta</taxon>
        <taxon>Magnoliopsida</taxon>
        <taxon>eudicotyledons</taxon>
        <taxon>Gunneridae</taxon>
        <taxon>Pentapetalae</taxon>
        <taxon>rosids</taxon>
        <taxon>malvids</taxon>
        <taxon>Sapindales</taxon>
        <taxon>Sapindaceae</taxon>
        <taxon>Hippocastanoideae</taxon>
        <taxon>Acereae</taxon>
        <taxon>Acer</taxon>
    </lineage>
</organism>
<evidence type="ECO:0000259" key="1">
    <source>
        <dbReference type="PROSITE" id="PS50181"/>
    </source>
</evidence>
<reference evidence="2" key="2">
    <citation type="submission" date="2023-02" db="EMBL/GenBank/DDBJ databases">
        <authorList>
            <person name="Swenson N.G."/>
            <person name="Wegrzyn J.L."/>
            <person name="Mcevoy S.L."/>
        </authorList>
    </citation>
    <scope>NUCLEOTIDE SEQUENCE</scope>
    <source>
        <strain evidence="2">91603</strain>
        <tissue evidence="2">Leaf</tissue>
    </source>
</reference>
<dbReference type="PANTHER" id="PTHR31672:SF13">
    <property type="entry name" value="F-BOX PROTEIN CPR30-LIKE"/>
    <property type="match status" value="1"/>
</dbReference>
<name>A0AAD5P4T6_ACENE</name>
<dbReference type="InterPro" id="IPR036047">
    <property type="entry name" value="F-box-like_dom_sf"/>
</dbReference>
<dbReference type="EMBL" id="JAJSOW010000001">
    <property type="protein sequence ID" value="KAI9200458.1"/>
    <property type="molecule type" value="Genomic_DNA"/>
</dbReference>
<dbReference type="AlphaFoldDB" id="A0AAD5P4T6"/>
<keyword evidence="3" id="KW-1185">Reference proteome</keyword>
<sequence>MATLPPELIMDILSYLPVKSLCRFSFLNTKSYEKLKVHPLKLDVLKENPDEYWNGIFGSNGLFCLRDKDDDNEAFFIYNLFTRESKKVFYPIHIDHWPPLVGFGYAESIDDYKFVKVMSTEILHIFSLKNNSWKTIEIDFPIANWIGTSRKGIALNGAIHWSGGILWSSGIYSGF</sequence>
<dbReference type="InterPro" id="IPR001810">
    <property type="entry name" value="F-box_dom"/>
</dbReference>
<protein>
    <recommendedName>
        <fullName evidence="1">F-box domain-containing protein</fullName>
    </recommendedName>
</protein>
<gene>
    <name evidence="2" type="ORF">LWI28_008285</name>
</gene>
<evidence type="ECO:0000313" key="3">
    <source>
        <dbReference type="Proteomes" id="UP001064489"/>
    </source>
</evidence>
<evidence type="ECO:0000313" key="2">
    <source>
        <dbReference type="EMBL" id="KAI9200458.1"/>
    </source>
</evidence>
<dbReference type="SUPFAM" id="SSF81383">
    <property type="entry name" value="F-box domain"/>
    <property type="match status" value="1"/>
</dbReference>
<dbReference type="NCBIfam" id="TIGR01640">
    <property type="entry name" value="F_box_assoc_1"/>
    <property type="match status" value="1"/>
</dbReference>
<dbReference type="InterPro" id="IPR050796">
    <property type="entry name" value="SCF_F-box_component"/>
</dbReference>
<accession>A0AAD5P4T6</accession>
<dbReference type="InterPro" id="IPR017451">
    <property type="entry name" value="F-box-assoc_interact_dom"/>
</dbReference>